<keyword evidence="2" id="KW-1185">Reference proteome</keyword>
<name>A0AAE3M6H5_9BACT</name>
<sequence>MEQFEEAGKKLSNVNKYQFWRHDNKPIELWSNKAIDDKINYIHNNPVEGGFVYKLEEYVYSSAKDYAGELGLLGGVVVK</sequence>
<accession>A0AAE3M6H5</accession>
<proteinExistence type="predicted"/>
<dbReference type="GO" id="GO:0006313">
    <property type="term" value="P:DNA transposition"/>
    <property type="evidence" value="ECO:0007669"/>
    <property type="project" value="InterPro"/>
</dbReference>
<evidence type="ECO:0000313" key="2">
    <source>
        <dbReference type="Proteomes" id="UP001209229"/>
    </source>
</evidence>
<comment type="caution">
    <text evidence="1">The sequence shown here is derived from an EMBL/GenBank/DDBJ whole genome shotgun (WGS) entry which is preliminary data.</text>
</comment>
<dbReference type="GO" id="GO:0003677">
    <property type="term" value="F:DNA binding"/>
    <property type="evidence" value="ECO:0007669"/>
    <property type="project" value="InterPro"/>
</dbReference>
<dbReference type="Gene3D" id="3.30.70.1290">
    <property type="entry name" value="Transposase IS200-like"/>
    <property type="match status" value="1"/>
</dbReference>
<evidence type="ECO:0000313" key="1">
    <source>
        <dbReference type="EMBL" id="MCW3787842.1"/>
    </source>
</evidence>
<dbReference type="EMBL" id="JAPDPJ010000038">
    <property type="protein sequence ID" value="MCW3787842.1"/>
    <property type="molecule type" value="Genomic_DNA"/>
</dbReference>
<dbReference type="AlphaFoldDB" id="A0AAE3M6H5"/>
<evidence type="ECO:0008006" key="3">
    <source>
        <dbReference type="Google" id="ProtNLM"/>
    </source>
</evidence>
<reference evidence="1" key="1">
    <citation type="submission" date="2022-10" db="EMBL/GenBank/DDBJ databases">
        <authorList>
            <person name="Yu W.X."/>
        </authorList>
    </citation>
    <scope>NUCLEOTIDE SEQUENCE</scope>
    <source>
        <strain evidence="1">AAT</strain>
    </source>
</reference>
<organism evidence="1 2">
    <name type="scientific">Plebeiibacterium sediminum</name>
    <dbReference type="NCBI Taxonomy" id="2992112"/>
    <lineage>
        <taxon>Bacteria</taxon>
        <taxon>Pseudomonadati</taxon>
        <taxon>Bacteroidota</taxon>
        <taxon>Bacteroidia</taxon>
        <taxon>Marinilabiliales</taxon>
        <taxon>Marinilabiliaceae</taxon>
        <taxon>Plebeiibacterium</taxon>
    </lineage>
</organism>
<dbReference type="InterPro" id="IPR036515">
    <property type="entry name" value="Transposase_17_sf"/>
</dbReference>
<gene>
    <name evidence="1" type="ORF">OM075_15310</name>
</gene>
<dbReference type="GO" id="GO:0004803">
    <property type="term" value="F:transposase activity"/>
    <property type="evidence" value="ECO:0007669"/>
    <property type="project" value="InterPro"/>
</dbReference>
<protein>
    <recommendedName>
        <fullName evidence="3">Transposase</fullName>
    </recommendedName>
</protein>
<dbReference type="RefSeq" id="WP_301191406.1">
    <property type="nucleotide sequence ID" value="NZ_JAPDPJ010000038.1"/>
</dbReference>
<dbReference type="Proteomes" id="UP001209229">
    <property type="component" value="Unassembled WGS sequence"/>
</dbReference>